<name>A0A1S1MYT4_9GAMM</name>
<reference evidence="14 15" key="1">
    <citation type="submission" date="2016-09" db="EMBL/GenBank/DDBJ databases">
        <title>Pseudoalteromonas amylolytica sp. nov., isolated from the surface seawater.</title>
        <authorList>
            <person name="Wu Y.-H."/>
            <person name="Cheng H."/>
            <person name="Jin X.-B."/>
            <person name="Wang C.-S."/>
            <person name="Xu X.-W."/>
        </authorList>
    </citation>
    <scope>NUCLEOTIDE SEQUENCE [LARGE SCALE GENOMIC DNA]</scope>
    <source>
        <strain evidence="14 15">JW1</strain>
    </source>
</reference>
<proteinExistence type="inferred from homology"/>
<protein>
    <recommendedName>
        <fullName evidence="6 12">3-deoxy-D-manno-octulosonate 8-phosphate phosphatase KdsC</fullName>
        <ecNumber evidence="5 12">3.1.3.45</ecNumber>
    </recommendedName>
    <alternativeName>
        <fullName evidence="11 12">KDO 8-P phosphatase</fullName>
    </alternativeName>
</protein>
<keyword evidence="15" id="KW-1185">Reference proteome</keyword>
<evidence type="ECO:0000256" key="11">
    <source>
        <dbReference type="ARBA" id="ARBA00031051"/>
    </source>
</evidence>
<dbReference type="EC" id="3.1.3.45" evidence="5 12"/>
<dbReference type="GO" id="GO:0008781">
    <property type="term" value="F:N-acylneuraminate cytidylyltransferase activity"/>
    <property type="evidence" value="ECO:0007669"/>
    <property type="project" value="TreeGrafter"/>
</dbReference>
<evidence type="ECO:0000256" key="10">
    <source>
        <dbReference type="ARBA" id="ARBA00022985"/>
    </source>
</evidence>
<dbReference type="NCBIfam" id="TIGR01670">
    <property type="entry name" value="KdsC-phosphatas"/>
    <property type="match status" value="1"/>
</dbReference>
<dbReference type="Proteomes" id="UP000179786">
    <property type="component" value="Unassembled WGS sequence"/>
</dbReference>
<gene>
    <name evidence="14" type="ORF">BET10_06810</name>
</gene>
<evidence type="ECO:0000256" key="2">
    <source>
        <dbReference type="ARBA" id="ARBA00001946"/>
    </source>
</evidence>
<dbReference type="AlphaFoldDB" id="A0A1S1MYT4"/>
<dbReference type="SUPFAM" id="SSF56784">
    <property type="entry name" value="HAD-like"/>
    <property type="match status" value="1"/>
</dbReference>
<dbReference type="EMBL" id="MKJU01000022">
    <property type="protein sequence ID" value="OHU92248.1"/>
    <property type="molecule type" value="Genomic_DNA"/>
</dbReference>
<evidence type="ECO:0000256" key="13">
    <source>
        <dbReference type="PIRSR" id="PIRSR006118-2"/>
    </source>
</evidence>
<evidence type="ECO:0000256" key="6">
    <source>
        <dbReference type="ARBA" id="ARBA00020092"/>
    </source>
</evidence>
<dbReference type="Pfam" id="PF08282">
    <property type="entry name" value="Hydrolase_3"/>
    <property type="match status" value="1"/>
</dbReference>
<dbReference type="PANTHER" id="PTHR21485:SF6">
    <property type="entry name" value="N-ACYLNEURAMINATE CYTIDYLYLTRANSFERASE-RELATED"/>
    <property type="match status" value="1"/>
</dbReference>
<keyword evidence="9 12" id="KW-0460">Magnesium</keyword>
<evidence type="ECO:0000256" key="4">
    <source>
        <dbReference type="ARBA" id="ARBA00011881"/>
    </source>
</evidence>
<feature type="binding site" evidence="13">
    <location>
        <position position="107"/>
    </location>
    <ligand>
        <name>Mg(2+)</name>
        <dbReference type="ChEBI" id="CHEBI:18420"/>
    </ligand>
</feature>
<dbReference type="SFLD" id="SFLDG01136">
    <property type="entry name" value="C1.6:_Phosphoserine_Phosphatas"/>
    <property type="match status" value="1"/>
</dbReference>
<dbReference type="InterPro" id="IPR023214">
    <property type="entry name" value="HAD_sf"/>
</dbReference>
<dbReference type="GO" id="GO:0019143">
    <property type="term" value="F:3-deoxy-manno-octulosonate-8-phosphatase activity"/>
    <property type="evidence" value="ECO:0007669"/>
    <property type="project" value="UniProtKB-UniRule"/>
</dbReference>
<evidence type="ECO:0000256" key="8">
    <source>
        <dbReference type="ARBA" id="ARBA00022801"/>
    </source>
</evidence>
<evidence type="ECO:0000256" key="12">
    <source>
        <dbReference type="PIRNR" id="PIRNR006118"/>
    </source>
</evidence>
<evidence type="ECO:0000256" key="1">
    <source>
        <dbReference type="ARBA" id="ARBA00000898"/>
    </source>
</evidence>
<dbReference type="InterPro" id="IPR036412">
    <property type="entry name" value="HAD-like_sf"/>
</dbReference>
<comment type="subunit">
    <text evidence="4 12">Homotetramer.</text>
</comment>
<evidence type="ECO:0000256" key="9">
    <source>
        <dbReference type="ARBA" id="ARBA00022842"/>
    </source>
</evidence>
<dbReference type="STRING" id="1859457.BET10_06810"/>
<feature type="binding site" evidence="13">
    <location>
        <position position="15"/>
    </location>
    <ligand>
        <name>Mg(2+)</name>
        <dbReference type="ChEBI" id="CHEBI:18420"/>
    </ligand>
</feature>
<dbReference type="InterPro" id="IPR050793">
    <property type="entry name" value="CMP-NeuNAc_synthase"/>
</dbReference>
<comment type="similarity">
    <text evidence="3 12">Belongs to the KdsC family.</text>
</comment>
<sequence>MDSEKAKQIRMVLLDIDGVMTNGLVGYGGAERIKFFHSQDDHLIRMTIRAGIPVGIISGRADPANTEHAQELEMAPCCFGEIVKLDAFKRVLEAHQLSAQQCLYMGDDLMDIPVMRRVGIAACPADASVEAKEVAHWTTQASGGQGAVREVLVALLKAKGLWQQATARYLE</sequence>
<dbReference type="GO" id="GO:0046872">
    <property type="term" value="F:metal ion binding"/>
    <property type="evidence" value="ECO:0007669"/>
    <property type="project" value="UniProtKB-UniRule"/>
</dbReference>
<evidence type="ECO:0000313" key="15">
    <source>
        <dbReference type="Proteomes" id="UP000179786"/>
    </source>
</evidence>
<dbReference type="GO" id="GO:0009103">
    <property type="term" value="P:lipopolysaccharide biosynthetic process"/>
    <property type="evidence" value="ECO:0007669"/>
    <property type="project" value="UniProtKB-UniRule"/>
</dbReference>
<comment type="cofactor">
    <cofactor evidence="2 12 13">
        <name>Mg(2+)</name>
        <dbReference type="ChEBI" id="CHEBI:18420"/>
    </cofactor>
</comment>
<dbReference type="SFLD" id="SFLDS00003">
    <property type="entry name" value="Haloacid_Dehalogenase"/>
    <property type="match status" value="1"/>
</dbReference>
<comment type="function">
    <text evidence="12">Catalyzes the hydrolysis of 3-deoxy-D-manno-octulosonate 8-phosphate (KDO 8-P) to 3-deoxy-D-manno-octulosonate (KDO) and inorganic phosphate.</text>
</comment>
<dbReference type="InterPro" id="IPR010023">
    <property type="entry name" value="KdsC_fam"/>
</dbReference>
<evidence type="ECO:0000313" key="14">
    <source>
        <dbReference type="EMBL" id="OHU92248.1"/>
    </source>
</evidence>
<keyword evidence="7 12" id="KW-0479">Metal-binding</keyword>
<evidence type="ECO:0000256" key="5">
    <source>
        <dbReference type="ARBA" id="ARBA00013066"/>
    </source>
</evidence>
<organism evidence="14 15">
    <name type="scientific">Pseudoalteromonas amylolytica</name>
    <dbReference type="NCBI Taxonomy" id="1859457"/>
    <lineage>
        <taxon>Bacteria</taxon>
        <taxon>Pseudomonadati</taxon>
        <taxon>Pseudomonadota</taxon>
        <taxon>Gammaproteobacteria</taxon>
        <taxon>Alteromonadales</taxon>
        <taxon>Pseudoalteromonadaceae</taxon>
        <taxon>Pseudoalteromonas</taxon>
    </lineage>
</organism>
<accession>A0A1S1MYT4</accession>
<dbReference type="PANTHER" id="PTHR21485">
    <property type="entry name" value="HAD SUPERFAMILY MEMBERS CMAS AND KDSC"/>
    <property type="match status" value="1"/>
</dbReference>
<evidence type="ECO:0000256" key="3">
    <source>
        <dbReference type="ARBA" id="ARBA00005893"/>
    </source>
</evidence>
<keyword evidence="8 12" id="KW-0378">Hydrolase</keyword>
<dbReference type="PIRSF" id="PIRSF006118">
    <property type="entry name" value="KDO8-P_Ptase"/>
    <property type="match status" value="1"/>
</dbReference>
<comment type="caution">
    <text evidence="14">The sequence shown here is derived from an EMBL/GenBank/DDBJ whole genome shotgun (WGS) entry which is preliminary data.</text>
</comment>
<dbReference type="Gene3D" id="3.40.50.1000">
    <property type="entry name" value="HAD superfamily/HAD-like"/>
    <property type="match status" value="1"/>
</dbReference>
<comment type="catalytic activity">
    <reaction evidence="1 12">
        <text>3-deoxy-alpha-D-manno-2-octulosonate-8-phosphate + H2O = 3-deoxy-alpha-D-manno-oct-2-ulosonate + phosphate</text>
        <dbReference type="Rhea" id="RHEA:11500"/>
        <dbReference type="ChEBI" id="CHEBI:15377"/>
        <dbReference type="ChEBI" id="CHEBI:43474"/>
        <dbReference type="ChEBI" id="CHEBI:85985"/>
        <dbReference type="ChEBI" id="CHEBI:85986"/>
        <dbReference type="EC" id="3.1.3.45"/>
    </reaction>
</comment>
<feature type="binding site" evidence="13">
    <location>
        <position position="17"/>
    </location>
    <ligand>
        <name>substrate</name>
    </ligand>
</feature>
<evidence type="ECO:0000256" key="7">
    <source>
        <dbReference type="ARBA" id="ARBA00022723"/>
    </source>
</evidence>
<dbReference type="RefSeq" id="WP_070984054.1">
    <property type="nucleotide sequence ID" value="NZ_MKJU01000022.1"/>
</dbReference>
<dbReference type="SFLD" id="SFLDG01138">
    <property type="entry name" value="C1.6.2:_Deoxy-d-mannose-octulo"/>
    <property type="match status" value="1"/>
</dbReference>
<keyword evidence="10 12" id="KW-0448">Lipopolysaccharide biosynthesis</keyword>